<organism evidence="8 9">
    <name type="scientific">Streptococcus thermophilus M17PTZA496</name>
    <dbReference type="NCBI Taxonomy" id="1433289"/>
    <lineage>
        <taxon>Bacteria</taxon>
        <taxon>Bacillati</taxon>
        <taxon>Bacillota</taxon>
        <taxon>Bacilli</taxon>
        <taxon>Lactobacillales</taxon>
        <taxon>Streptococcaceae</taxon>
        <taxon>Streptococcus</taxon>
    </lineage>
</organism>
<evidence type="ECO:0000256" key="1">
    <source>
        <dbReference type="ARBA" id="ARBA00009369"/>
    </source>
</evidence>
<proteinExistence type="inferred from homology"/>
<dbReference type="PANTHER" id="PTHR34138">
    <property type="entry name" value="CELL SHAPE-DETERMINING PROTEIN MREC"/>
    <property type="match status" value="1"/>
</dbReference>
<dbReference type="Gene3D" id="2.40.10.340">
    <property type="entry name" value="Rod shape-determining protein MreC, domain 1"/>
    <property type="match status" value="1"/>
</dbReference>
<dbReference type="GO" id="GO:0005886">
    <property type="term" value="C:plasma membrane"/>
    <property type="evidence" value="ECO:0007669"/>
    <property type="project" value="TreeGrafter"/>
</dbReference>
<comment type="caution">
    <text evidence="8">The sequence shown here is derived from an EMBL/GenBank/DDBJ whole genome shotgun (WGS) entry which is preliminary data.</text>
</comment>
<dbReference type="Gene3D" id="2.40.10.350">
    <property type="entry name" value="Rod shape-determining protein MreC, domain 2"/>
    <property type="match status" value="1"/>
</dbReference>
<dbReference type="PIRSF" id="PIRSF038471">
    <property type="entry name" value="MreC"/>
    <property type="match status" value="1"/>
</dbReference>
<dbReference type="Proteomes" id="UP000024559">
    <property type="component" value="Chromosome"/>
</dbReference>
<dbReference type="GO" id="GO:0008360">
    <property type="term" value="P:regulation of cell shape"/>
    <property type="evidence" value="ECO:0007669"/>
    <property type="project" value="UniProtKB-KW"/>
</dbReference>
<dbReference type="PROSITE" id="PS50042">
    <property type="entry name" value="CNMP_BINDING_3"/>
    <property type="match status" value="1"/>
</dbReference>
<feature type="coiled-coil region" evidence="6">
    <location>
        <begin position="69"/>
        <end position="113"/>
    </location>
</feature>
<dbReference type="RefSeq" id="WP_039670315.1">
    <property type="nucleotide sequence ID" value="NZ_CM002372.1"/>
</dbReference>
<dbReference type="HOGENOM" id="CLU_042663_1_1_9"/>
<dbReference type="InterPro" id="IPR042175">
    <property type="entry name" value="Cell/Rod_MreC_2"/>
</dbReference>
<feature type="domain" description="Cyclic nucleotide-binding" evidence="7">
    <location>
        <begin position="196"/>
        <end position="275"/>
    </location>
</feature>
<dbReference type="InterPro" id="IPR000595">
    <property type="entry name" value="cNMP-bd_dom"/>
</dbReference>
<dbReference type="PATRIC" id="fig|1433289.7.peg.2250"/>
<dbReference type="PANTHER" id="PTHR34138:SF1">
    <property type="entry name" value="CELL SHAPE-DETERMINING PROTEIN MREC"/>
    <property type="match status" value="1"/>
</dbReference>
<name>A0A0E2PYU6_STRTR</name>
<protein>
    <recommendedName>
        <fullName evidence="2 5">Cell shape-determining protein MreC</fullName>
    </recommendedName>
    <alternativeName>
        <fullName evidence="4 5">Cell shape protein MreC</fullName>
    </alternativeName>
</protein>
<keyword evidence="3 5" id="KW-0133">Cell shape</keyword>
<evidence type="ECO:0000256" key="5">
    <source>
        <dbReference type="PIRNR" id="PIRNR038471"/>
    </source>
</evidence>
<evidence type="ECO:0000256" key="3">
    <source>
        <dbReference type="ARBA" id="ARBA00022960"/>
    </source>
</evidence>
<comment type="similarity">
    <text evidence="1 5">Belongs to the MreC family.</text>
</comment>
<evidence type="ECO:0000256" key="4">
    <source>
        <dbReference type="ARBA" id="ARBA00032089"/>
    </source>
</evidence>
<dbReference type="AlphaFoldDB" id="A0A0E2PYU6"/>
<dbReference type="NCBIfam" id="TIGR00219">
    <property type="entry name" value="mreC"/>
    <property type="match status" value="1"/>
</dbReference>
<evidence type="ECO:0000256" key="6">
    <source>
        <dbReference type="SAM" id="Coils"/>
    </source>
</evidence>
<dbReference type="InterPro" id="IPR055342">
    <property type="entry name" value="MreC_beta-barrel_core"/>
</dbReference>
<accession>A0A0E2PYU6</accession>
<sequence length="275" mass="29784">MKKLRISRFVFFAVLILLLLGMSLAFLFRNFGVLSAISSPIRSVVARVDSVVSTPFRFLNSANEEIRDLFKTYSENKELKQKVAELEDQNELIDSLKEENEELNSEIGASSSITSQFSATGKVIVRSPISWYDSLTVKLGKKNNITKKMLVLSGGGLIGKVSNVDSTTSSITLLSNGSDFNIPIKITTSSAEVYGLLESYDLDKKCFVITNLNSSVDIEEGDSVVTSGLDGDTVANISVGAVSSVKNSSESLERVVYVTPTADFSDISYVTIVGG</sequence>
<keyword evidence="6" id="KW-0175">Coiled coil</keyword>
<gene>
    <name evidence="8" type="ORF">X841_10840</name>
</gene>
<dbReference type="GeneID" id="93935455"/>
<dbReference type="Pfam" id="PF04085">
    <property type="entry name" value="MreC"/>
    <property type="match status" value="1"/>
</dbReference>
<dbReference type="EMBL" id="AZJT01000070">
    <property type="protein sequence ID" value="ETW88053.1"/>
    <property type="molecule type" value="Genomic_DNA"/>
</dbReference>
<evidence type="ECO:0000313" key="8">
    <source>
        <dbReference type="EMBL" id="ETW88053.1"/>
    </source>
</evidence>
<reference evidence="9" key="1">
    <citation type="submission" date="2013-12" db="EMBL/GenBank/DDBJ databases">
        <title>Genome sequences of Streptococcus thermophilus strains MTH17CL396 and M17PTZA496 isolated from Fontina cheese in Valle d'Aosta region (Italy).</title>
        <authorList>
            <person name="Treu L."/>
            <person name="Giacomini A."/>
            <person name="Corich V."/>
            <person name="Vendramin V."/>
            <person name="Bovo B."/>
        </authorList>
    </citation>
    <scope>NUCLEOTIDE SEQUENCE [LARGE SCALE GENOMIC DNA]</scope>
    <source>
        <strain evidence="9">M17PTZA496</strain>
    </source>
</reference>
<evidence type="ECO:0000313" key="9">
    <source>
        <dbReference type="Proteomes" id="UP000024559"/>
    </source>
</evidence>
<dbReference type="InterPro" id="IPR007221">
    <property type="entry name" value="MreC"/>
</dbReference>
<evidence type="ECO:0000256" key="2">
    <source>
        <dbReference type="ARBA" id="ARBA00013855"/>
    </source>
</evidence>
<dbReference type="InterPro" id="IPR042177">
    <property type="entry name" value="Cell/Rod_1"/>
</dbReference>
<comment type="function">
    <text evidence="5">Involved in formation and maintenance of cell shape.</text>
</comment>
<evidence type="ECO:0000259" key="7">
    <source>
        <dbReference type="PROSITE" id="PS50042"/>
    </source>
</evidence>